<comment type="caution">
    <text evidence="1">The sequence shown here is derived from an EMBL/GenBank/DDBJ whole genome shotgun (WGS) entry which is preliminary data.</text>
</comment>
<name>A0ACC2KKB7_PERAE</name>
<protein>
    <submittedName>
        <fullName evidence="1">Uncharacterized protein</fullName>
    </submittedName>
</protein>
<evidence type="ECO:0000313" key="1">
    <source>
        <dbReference type="EMBL" id="KAJ8621419.1"/>
    </source>
</evidence>
<gene>
    <name evidence="1" type="ORF">MRB53_029948</name>
</gene>
<accession>A0ACC2KKB7</accession>
<organism evidence="1 2">
    <name type="scientific">Persea americana</name>
    <name type="common">Avocado</name>
    <dbReference type="NCBI Taxonomy" id="3435"/>
    <lineage>
        <taxon>Eukaryota</taxon>
        <taxon>Viridiplantae</taxon>
        <taxon>Streptophyta</taxon>
        <taxon>Embryophyta</taxon>
        <taxon>Tracheophyta</taxon>
        <taxon>Spermatophyta</taxon>
        <taxon>Magnoliopsida</taxon>
        <taxon>Magnoliidae</taxon>
        <taxon>Laurales</taxon>
        <taxon>Lauraceae</taxon>
        <taxon>Persea</taxon>
    </lineage>
</organism>
<evidence type="ECO:0000313" key="2">
    <source>
        <dbReference type="Proteomes" id="UP001234297"/>
    </source>
</evidence>
<reference evidence="1 2" key="1">
    <citation type="journal article" date="2022" name="Hortic Res">
        <title>A haplotype resolved chromosomal level avocado genome allows analysis of novel avocado genes.</title>
        <authorList>
            <person name="Nath O."/>
            <person name="Fletcher S.J."/>
            <person name="Hayward A."/>
            <person name="Shaw L.M."/>
            <person name="Masouleh A.K."/>
            <person name="Furtado A."/>
            <person name="Henry R.J."/>
            <person name="Mitter N."/>
        </authorList>
    </citation>
    <scope>NUCLEOTIDE SEQUENCE [LARGE SCALE GENOMIC DNA]</scope>
    <source>
        <strain evidence="2">cv. Hass</strain>
    </source>
</reference>
<dbReference type="EMBL" id="CM056817">
    <property type="protein sequence ID" value="KAJ8621419.1"/>
    <property type="molecule type" value="Genomic_DNA"/>
</dbReference>
<keyword evidence="2" id="KW-1185">Reference proteome</keyword>
<dbReference type="Proteomes" id="UP001234297">
    <property type="component" value="Chromosome 9"/>
</dbReference>
<sequence>MPSGNVVFSDKMQFFGGGAGGGGGEIHHHRQWFPDERDGLISWFCGEFAAANAIIDSLCHHLQCIGEPGDYDAVFGCIQQRRCNWHPVLHMQSYQWTADITHALQQVTWRKQKKQQQQQHLDQSNGAEKGFRKWASYRQSHRVEVVRENNKSSYVPHSRDTNSLASLSLSDVNLEKGVEKEVKEGEAKQSSEVQISKDKDSMPNEGIDGIANSQEECKPMHGQDPVSIEGGNSESETKDGSDAQSKGSYKNAVPKNADDAILNQDEKQKLVPIPKTFTGVEVFDGKAVNVVEGLKLYEGLFDSSEITRLVSLANEMRAAGRRGEFQGQTYVSLKRPMKGHGREMLQLGLPVVDGPPDDGHAAGSSKERMVEAIPKELQDVIDNFIRMQVMTVKPDSCIIDFFNDGDHSHAHACPPWYGRPFCILSLTECDVVFGRVIGIDHPGDYRGSLKLSLAAGSLLVMQGKCADFAKHAISSLCKQRILVTFTKSLPRKRAPTDASRFTPSMPASAAQASLWGSLLSRNTSLPCHPSGSKNYAVVPTTGVLSSPPIRPHHLPLPNGLQPVFVTPIAQAVPYPTPVPLPPVSTAWTAVPARHSAARLPAPGTGVFIPPSGSGLSAPSPQLPAETNVLMEDSSPAENENVVETLNCNSSGSPRGKPDEKGEMQDCCGSTSGIGGGRLTSKEEQQQQSVDCTVDEAVAAAAAD</sequence>
<proteinExistence type="predicted"/>